<comment type="caution">
    <text evidence="1">The sequence shown here is derived from an EMBL/GenBank/DDBJ whole genome shotgun (WGS) entry which is preliminary data.</text>
</comment>
<evidence type="ECO:0000313" key="2">
    <source>
        <dbReference type="Proteomes" id="UP000487268"/>
    </source>
</evidence>
<reference evidence="1 2" key="1">
    <citation type="submission" date="2019-10" db="EMBL/GenBank/DDBJ databases">
        <title>Actinomadura rubteroloni sp. nov. and Actinomadura macrotermitis sp. nov., isolated from the gut of fungus growing-termite Macrotermes natalensis.</title>
        <authorList>
            <person name="Benndorf R."/>
            <person name="Martin K."/>
            <person name="Kuefner M."/>
            <person name="De Beer W."/>
            <person name="Kaster A.-K."/>
            <person name="Vollmers J."/>
            <person name="Poulsen M."/>
            <person name="Beemelmanns C."/>
        </authorList>
    </citation>
    <scope>NUCLEOTIDE SEQUENCE [LARGE SCALE GENOMIC DNA]</scope>
    <source>
        <strain evidence="1 2">RB68</strain>
    </source>
</reference>
<dbReference type="OrthoDB" id="9796845at2"/>
<protein>
    <recommendedName>
        <fullName evidence="3">Nucleotidyltransferase</fullName>
    </recommendedName>
</protein>
<dbReference type="AlphaFoldDB" id="A0A7K0C4I8"/>
<dbReference type="InterPro" id="IPR018775">
    <property type="entry name" value="RlaP"/>
</dbReference>
<name>A0A7K0C4I8_9ACTN</name>
<gene>
    <name evidence="1" type="ORF">ACRB68_61340</name>
</gene>
<dbReference type="Pfam" id="PF10127">
    <property type="entry name" value="RlaP"/>
    <property type="match status" value="1"/>
</dbReference>
<dbReference type="RefSeq" id="WP_153538628.1">
    <property type="nucleotide sequence ID" value="NZ_WEGH01000004.1"/>
</dbReference>
<sequence>MVTLPEGLLGRLDAEHPHPRAFVTISGAHLYGFASRDSDVDVRGAHLLPVEQVVGLDVGRETFTWMGDHDGVETDIVTHDLGKFCKLLLKGSGDVLEQLVSPLVLASSPVHEELLALVPQVVTSNHAHHYGGFGRGRWRAFEAGKRLKPLLYTFRSYLTGIHLMRTGEVRPGLPELAAEYGPSYLAGLIEAKAAAEQGGLPADAPGHEVLSGDVEALSARLEEERAASSLPPRPAAYPALNDLVVRTRLGK</sequence>
<evidence type="ECO:0000313" key="1">
    <source>
        <dbReference type="EMBL" id="MQY08032.1"/>
    </source>
</evidence>
<keyword evidence="2" id="KW-1185">Reference proteome</keyword>
<dbReference type="EMBL" id="WEGH01000004">
    <property type="protein sequence ID" value="MQY08032.1"/>
    <property type="molecule type" value="Genomic_DNA"/>
</dbReference>
<dbReference type="PANTHER" id="PTHR34817">
    <property type="entry name" value="NUCLEOTIDYLTRANSFERASE"/>
    <property type="match status" value="1"/>
</dbReference>
<dbReference type="PANTHER" id="PTHR34817:SF1">
    <property type="entry name" value="NUCLEOTIDYLTRANSFERASE"/>
    <property type="match status" value="1"/>
</dbReference>
<evidence type="ECO:0008006" key="3">
    <source>
        <dbReference type="Google" id="ProtNLM"/>
    </source>
</evidence>
<organism evidence="1 2">
    <name type="scientific">Actinomadura macrotermitis</name>
    <dbReference type="NCBI Taxonomy" id="2585200"/>
    <lineage>
        <taxon>Bacteria</taxon>
        <taxon>Bacillati</taxon>
        <taxon>Actinomycetota</taxon>
        <taxon>Actinomycetes</taxon>
        <taxon>Streptosporangiales</taxon>
        <taxon>Thermomonosporaceae</taxon>
        <taxon>Actinomadura</taxon>
    </lineage>
</organism>
<dbReference type="Proteomes" id="UP000487268">
    <property type="component" value="Unassembled WGS sequence"/>
</dbReference>
<proteinExistence type="predicted"/>
<accession>A0A7K0C4I8</accession>